<keyword evidence="11 16" id="KW-0799">Topoisomerase</keyword>
<accession>A0A401H933</accession>
<evidence type="ECO:0000256" key="12">
    <source>
        <dbReference type="ARBA" id="ARBA00023125"/>
    </source>
</evidence>
<keyword evidence="7 16" id="KW-0863">Zinc-finger</keyword>
<dbReference type="Pfam" id="PF01751">
    <property type="entry name" value="Toprim"/>
    <property type="match status" value="1"/>
</dbReference>
<dbReference type="GO" id="GO:0005737">
    <property type="term" value="C:cytoplasm"/>
    <property type="evidence" value="ECO:0007669"/>
    <property type="project" value="UniProtKB-SubCell"/>
</dbReference>
<dbReference type="InterPro" id="IPR011545">
    <property type="entry name" value="DEAD/DEAH_box_helicase_dom"/>
</dbReference>
<dbReference type="CDD" id="cd18798">
    <property type="entry name" value="SF2_C_reverse_gyrase"/>
    <property type="match status" value="1"/>
</dbReference>
<evidence type="ECO:0000256" key="15">
    <source>
        <dbReference type="ARBA" id="ARBA00049360"/>
    </source>
</evidence>
<evidence type="ECO:0000259" key="19">
    <source>
        <dbReference type="PROSITE" id="PS50880"/>
    </source>
</evidence>
<feature type="domain" description="Helicase ATP-binding" evidence="20">
    <location>
        <begin position="105"/>
        <end position="293"/>
    </location>
</feature>
<dbReference type="InterPro" id="IPR001650">
    <property type="entry name" value="Helicase_C-like"/>
</dbReference>
<evidence type="ECO:0000259" key="23">
    <source>
        <dbReference type="PROSITE" id="PS52039"/>
    </source>
</evidence>
<dbReference type="SMART" id="SM00490">
    <property type="entry name" value="HELICc"/>
    <property type="match status" value="1"/>
</dbReference>
<evidence type="ECO:0000256" key="9">
    <source>
        <dbReference type="ARBA" id="ARBA00022840"/>
    </source>
</evidence>
<feature type="active site" description="O-(5'-phospho-DNA)-tyrosine intermediate" evidence="16">
    <location>
        <position position="1034"/>
    </location>
</feature>
<evidence type="ECO:0000259" key="21">
    <source>
        <dbReference type="PROSITE" id="PS51194"/>
    </source>
</evidence>
<dbReference type="PROSITE" id="PS52036">
    <property type="entry name" value="ZF_RG_N"/>
    <property type="match status" value="1"/>
</dbReference>
<dbReference type="Gene3D" id="1.10.290.10">
    <property type="entry name" value="Topoisomerase I, domain 4"/>
    <property type="match status" value="1"/>
</dbReference>
<dbReference type="GO" id="GO:0008094">
    <property type="term" value="F:ATP-dependent activity, acting on DNA"/>
    <property type="evidence" value="ECO:0007669"/>
    <property type="project" value="UniProtKB-UniRule"/>
</dbReference>
<evidence type="ECO:0000256" key="14">
    <source>
        <dbReference type="ARBA" id="ARBA00043976"/>
    </source>
</evidence>
<dbReference type="SUPFAM" id="SSF56712">
    <property type="entry name" value="Prokaryotic type I DNA topoisomerase"/>
    <property type="match status" value="1"/>
</dbReference>
<keyword evidence="9 16" id="KW-0067">ATP-binding</keyword>
<evidence type="ECO:0000256" key="11">
    <source>
        <dbReference type="ARBA" id="ARBA00023029"/>
    </source>
</evidence>
<feature type="coiled-coil region" evidence="18">
    <location>
        <begin position="280"/>
        <end position="307"/>
    </location>
</feature>
<reference evidence="24 25" key="1">
    <citation type="submission" date="2017-02" db="EMBL/GenBank/DDBJ databases">
        <title>isolation and characterization of a novel temperate virus Aeropyrum globular virus 1 infecting hyperthermophilic archaeon Aeropyrum.</title>
        <authorList>
            <person name="Yumiya M."/>
            <person name="Yoshida T."/>
            <person name="Sako Y."/>
        </authorList>
    </citation>
    <scope>NUCLEOTIDE SEQUENCE [LARGE SCALE GENOMIC DNA]</scope>
    <source>
        <strain evidence="24 25">YK1-12-2013</strain>
    </source>
</reference>
<organism evidence="24 25">
    <name type="scientific">Aeropyrum pernix</name>
    <dbReference type="NCBI Taxonomy" id="56636"/>
    <lineage>
        <taxon>Archaea</taxon>
        <taxon>Thermoproteota</taxon>
        <taxon>Thermoprotei</taxon>
        <taxon>Desulfurococcales</taxon>
        <taxon>Desulfurococcaceae</taxon>
        <taxon>Aeropyrum</taxon>
    </lineage>
</organism>
<keyword evidence="4 16" id="KW-0963">Cytoplasm</keyword>
<dbReference type="InterPro" id="IPR005736">
    <property type="entry name" value="Reverse_gyrase"/>
</dbReference>
<comment type="similarity">
    <text evidence="16">In the C-terminal section; belongs to the type IA topoisomerase family.</text>
</comment>
<feature type="binding site" evidence="16">
    <location>
        <position position="101"/>
    </location>
    <ligand>
        <name>ATP</name>
        <dbReference type="ChEBI" id="CHEBI:30616"/>
    </ligand>
</feature>
<dbReference type="InterPro" id="IPR027417">
    <property type="entry name" value="P-loop_NTPase"/>
</dbReference>
<dbReference type="Pfam" id="PF00270">
    <property type="entry name" value="DEAD"/>
    <property type="match status" value="1"/>
</dbReference>
<dbReference type="InterPro" id="IPR023405">
    <property type="entry name" value="Topo_IA_core_domain"/>
</dbReference>
<dbReference type="Gene3D" id="2.60.510.20">
    <property type="match status" value="1"/>
</dbReference>
<dbReference type="CDD" id="cd17924">
    <property type="entry name" value="DDXDc_reverse_gyrase"/>
    <property type="match status" value="1"/>
</dbReference>
<keyword evidence="16" id="KW-0378">Hydrolase</keyword>
<dbReference type="GO" id="GO:0016887">
    <property type="term" value="F:ATP hydrolysis activity"/>
    <property type="evidence" value="ECO:0007669"/>
    <property type="project" value="RHEA"/>
</dbReference>
<keyword evidence="10" id="KW-0460">Magnesium</keyword>
<dbReference type="InterPro" id="IPR034142">
    <property type="entry name" value="TOPRIM_RevGyr"/>
</dbReference>
<protein>
    <recommendedName>
        <fullName evidence="16 17">Reverse gyrase</fullName>
        <ecNumber evidence="16">5.6.2.-</ecNumber>
    </recommendedName>
</protein>
<dbReference type="SMART" id="SM00487">
    <property type="entry name" value="DEXDc"/>
    <property type="match status" value="1"/>
</dbReference>
<evidence type="ECO:0000256" key="5">
    <source>
        <dbReference type="ARBA" id="ARBA00022723"/>
    </source>
</evidence>
<evidence type="ECO:0000256" key="8">
    <source>
        <dbReference type="ARBA" id="ARBA00022833"/>
    </source>
</evidence>
<dbReference type="GO" id="GO:0008270">
    <property type="term" value="F:zinc ion binding"/>
    <property type="evidence" value="ECO:0007669"/>
    <property type="project" value="UniProtKB-UniRule"/>
</dbReference>
<keyword evidence="5 16" id="KW-0479">Metal-binding</keyword>
<comment type="function">
    <text evidence="16">Modifies the topological state of DNA by introducing positive supercoils in an ATP-dependent process, increasing the linking number in steps of +1. Binds to single-stranded DNA, transiently cleaves and then rejoins the ends, introducing a positive supercoil in the process. The scissile phosphodiester is attacked by the catalytic tyrosine of the enzyme, resulting in the formation of a DNA-(5'-phosphotyrosyl)-enzyme intermediate. Probably involved in rewinding DNA strands in regions of the chromosome that have opened up to allow replication, transcription, DNA repair and/or for DNA protection.</text>
</comment>
<dbReference type="Gene3D" id="3.40.50.140">
    <property type="match status" value="1"/>
</dbReference>
<dbReference type="GO" id="GO:0005524">
    <property type="term" value="F:ATP binding"/>
    <property type="evidence" value="ECO:0007669"/>
    <property type="project" value="UniProtKB-UniRule"/>
</dbReference>
<feature type="region of interest" description="Topoisomerase I" evidence="16">
    <location>
        <begin position="649"/>
        <end position="1376"/>
    </location>
</feature>
<proteinExistence type="inferred from homology"/>
<evidence type="ECO:0000259" key="20">
    <source>
        <dbReference type="PROSITE" id="PS51192"/>
    </source>
</evidence>
<evidence type="ECO:0000256" key="18">
    <source>
        <dbReference type="SAM" id="Coils"/>
    </source>
</evidence>
<dbReference type="SUPFAM" id="SSF52540">
    <property type="entry name" value="P-loop containing nucleoside triphosphate hydrolases"/>
    <property type="match status" value="2"/>
</dbReference>
<dbReference type="InterPro" id="IPR013826">
    <property type="entry name" value="Topo_IA_cen_sub3"/>
</dbReference>
<dbReference type="PRINTS" id="PR00417">
    <property type="entry name" value="PRTPISMRASEI"/>
</dbReference>
<comment type="subunit">
    <text evidence="3 16">Monomer.</text>
</comment>
<feature type="domain" description="RG N-terminal-type" evidence="22">
    <location>
        <begin position="12"/>
        <end position="53"/>
    </location>
</feature>
<dbReference type="CDD" id="cd00186">
    <property type="entry name" value="TOP1Ac"/>
    <property type="match status" value="1"/>
</dbReference>
<dbReference type="EMBL" id="BDMD01000036">
    <property type="protein sequence ID" value="GBF08937.1"/>
    <property type="molecule type" value="Genomic_DNA"/>
</dbReference>
<dbReference type="Proteomes" id="UP000291213">
    <property type="component" value="Unassembled WGS sequence"/>
</dbReference>
<comment type="subcellular location">
    <subcellularLocation>
        <location evidence="2 16">Cytoplasm</location>
    </subcellularLocation>
</comment>
<evidence type="ECO:0000313" key="24">
    <source>
        <dbReference type="EMBL" id="GBF08937.1"/>
    </source>
</evidence>
<evidence type="ECO:0000256" key="16">
    <source>
        <dbReference type="HAMAP-Rule" id="MF_01125"/>
    </source>
</evidence>
<dbReference type="InterPro" id="IPR003601">
    <property type="entry name" value="Topo_IA_2"/>
</dbReference>
<evidence type="ECO:0000256" key="13">
    <source>
        <dbReference type="ARBA" id="ARBA00023235"/>
    </source>
</evidence>
<evidence type="ECO:0000256" key="4">
    <source>
        <dbReference type="ARBA" id="ARBA00022490"/>
    </source>
</evidence>
<dbReference type="Gene3D" id="1.10.460.10">
    <property type="entry name" value="Topoisomerase I, domain 2"/>
    <property type="match status" value="1"/>
</dbReference>
<dbReference type="PANTHER" id="PTHR43505">
    <property type="entry name" value="REVERSE GYRASE"/>
    <property type="match status" value="1"/>
</dbReference>
<evidence type="ECO:0000256" key="6">
    <source>
        <dbReference type="ARBA" id="ARBA00022741"/>
    </source>
</evidence>
<name>A0A401H933_AERPX</name>
<dbReference type="PROSITE" id="PS52039">
    <property type="entry name" value="TOPO_IA_2"/>
    <property type="match status" value="1"/>
</dbReference>
<dbReference type="GO" id="GO:0003677">
    <property type="term" value="F:DNA binding"/>
    <property type="evidence" value="ECO:0007669"/>
    <property type="project" value="UniProtKB-UniRule"/>
</dbReference>
<dbReference type="PROSITE" id="PS50880">
    <property type="entry name" value="TOPRIM"/>
    <property type="match status" value="1"/>
</dbReference>
<sequence length="1376" mass="155242">MNGLVFVASAKAASRGVYRYLCPNCGGPNSEERLSRGLPCPRCLPRLPRKGVSGWTGLARLLRREGTLGAGVKAMASLEEEAQSLWRFFEKAVGSPPWGAQRTWAKRLARGDSFSIIAPTGVGKTTFGAAASLFYACKKGMRSYIVLPTTTLAANVARKLESMVESTGCGRVRLLVIHSKLKTSERREAMERFEKGDFDILVTTAAFARKYADRLSGYRFRLVFVDDVDAVLRSARSVDAILKIVGFDEEAIEKGLEALRLQREQARLAGLLQSQREEVRGEARKKLLEVKRRLERLEAEIEARRASTASLIVSSATGRPRGARVRLFRVLLNFEAGGRGDIGLRRVIDSYTHPTDGVSEKVVELVRRLGTGGLVYVPIDMGVEYAERLAEELRRAGVKAEAYHAKKPLELLDRFAEGEIDVLVGVANYYGTLVRGLDLPARVRYAVFAGVPRHKFGSDIGDPHPSRLLRLLSILAESRIEEVASAARSHMGRLRRMLRVLSPAALQMIAERVARGEVESGYDRQVLEAYQFLREALARDDVWESLRELDVGIVREGGRTYILVPDPATYLQASGRTSRLYAGGITLGLSVVVVDNEPVMRGLMKRVSWMAEVDWRRFEDLDLQSIIREIDEDREKVRRVVKGLYKGVELVRTALLVVESPNKARTIARFFGQPSVRLLPGGGRVYEVATGDKILMIMASGGHVFDLVVRVDGRDLEAAGGEPEHAIFGVLRYRLGGNGATAYTPVYTSIKRCLDCGYQFVDEASRCPRCGSELIRNSLSTIEDLRRVAWEADEVYVGTDPDTEGEKIGWDVALALRPYAPDIKRLEFHEVTKKAILEALSNPRSFDDNLVDAQVVRRVEDRWIGFTLSPLLWCDFWPRYCKRVLEEYDEKRPHMDRERCAKYKAYYNLSAGRVQTPTLGWVVDRTLAYRKKVWLYRVVHDSQLLFAVRSDDPEVPESVKRVLDNWVKHHKKTGIEPWLDVRAVVEKEEWTALPPPPPYTTDTMLRDANRLLGLGSAEAMRIAQDLFEWGLITYHRTDSTRVSDRGMQVAREWLETRFGGLAGQLYRPRRWGEGGAHEAIRPVRPIDVERLQLLVEEGVIELPGTLTRRHLRLYDLIFRRFMASQMREADALRVVYRLRVPELDGYTLTLERVVEIGRPGDAEGVTRGFTLVWPYVRPQPRLVEGREAWIRARVEGRQVPKAYPYTEGEIVEEMKTRGIGRPSTYAKIVETLFRRRYVIEVSREEGRGAGFVVATSRGINVYNYLTGELRSADEEEYGGRIAGILRRVPSLVSEDRTRELERQMDMVEKGEASRDDVLESVFNEISDLALLLNIEHPIKHRSRAEGNTRGNTWVSNFVACAVKSPEVSRVWGAGVG</sequence>
<dbReference type="InterPro" id="IPR003593">
    <property type="entry name" value="AAA+_ATPase"/>
</dbReference>
<comment type="domain">
    <text evidence="16">Introduction of positive supercoils requires the cooperation of both domains. The helicase-like domain probably does not directly unwind DNA, but more likely acts by driving ATP-dependent conformational changes within the whole enzyme. A beta hairpin in the 'latch' region of the N-terminal domain plays a regulatory role in the enzyme, repressing topoisomerase activity in the absence of ATP and preventing the enzyme from acting as an ATP-independent relaxing enzyme; it also helps to coordinate nucleotide hydrolysis by the ATPase domain with the supercoiling activity of the topoisomerase domain.</text>
</comment>
<evidence type="ECO:0000256" key="17">
    <source>
        <dbReference type="RuleBase" id="RU004026"/>
    </source>
</evidence>
<comment type="caution">
    <text evidence="24">The sequence shown here is derived from an EMBL/GenBank/DDBJ whole genome shotgun (WGS) entry which is preliminary data.</text>
</comment>
<feature type="domain" description="Toprim" evidence="19">
    <location>
        <begin position="653"/>
        <end position="831"/>
    </location>
</feature>
<evidence type="ECO:0000256" key="3">
    <source>
        <dbReference type="ARBA" id="ARBA00011245"/>
    </source>
</evidence>
<comment type="similarity">
    <text evidence="14 16">In the N-terminal section; belongs to the DEAD box helicase family. DDVD subfamily.</text>
</comment>
<comment type="catalytic activity">
    <reaction evidence="15 16 17">
        <text>ATP + H2O = ADP + phosphate + H(+)</text>
        <dbReference type="Rhea" id="RHEA:13065"/>
        <dbReference type="ChEBI" id="CHEBI:15377"/>
        <dbReference type="ChEBI" id="CHEBI:15378"/>
        <dbReference type="ChEBI" id="CHEBI:30616"/>
        <dbReference type="ChEBI" id="CHEBI:43474"/>
        <dbReference type="ChEBI" id="CHEBI:456216"/>
    </reaction>
</comment>
<keyword evidence="13 16" id="KW-0413">Isomerase</keyword>
<gene>
    <name evidence="16" type="primary">rgy</name>
    <name evidence="24" type="ORF">apy_06620</name>
</gene>
<dbReference type="PROSITE" id="PS52037">
    <property type="entry name" value="ZF_RG_C"/>
    <property type="match status" value="1"/>
</dbReference>
<dbReference type="NCBIfam" id="TIGR01054">
    <property type="entry name" value="rgy"/>
    <property type="match status" value="1"/>
</dbReference>
<dbReference type="EC" id="5.6.2.-" evidence="16"/>
<dbReference type="SMART" id="SM00436">
    <property type="entry name" value="TOP1Bc"/>
    <property type="match status" value="1"/>
</dbReference>
<dbReference type="SMART" id="SM00437">
    <property type="entry name" value="TOP1Ac"/>
    <property type="match status" value="1"/>
</dbReference>
<keyword evidence="6 16" id="KW-0547">Nucleotide-binding</keyword>
<dbReference type="PROSITE" id="PS51194">
    <property type="entry name" value="HELICASE_CTER"/>
    <property type="match status" value="1"/>
</dbReference>
<dbReference type="InterPro" id="IPR003602">
    <property type="entry name" value="Topo_IA_DNA-bd_dom"/>
</dbReference>
<dbReference type="Pfam" id="PF17915">
    <property type="entry name" value="zf_Rg"/>
    <property type="match status" value="1"/>
</dbReference>
<dbReference type="HAMAP" id="MF_01125">
    <property type="entry name" value="Reverse_gyrase"/>
    <property type="match status" value="1"/>
</dbReference>
<evidence type="ECO:0000256" key="1">
    <source>
        <dbReference type="ARBA" id="ARBA00001946"/>
    </source>
</evidence>
<keyword evidence="8 16" id="KW-0862">Zinc</keyword>
<dbReference type="InterPro" id="IPR013824">
    <property type="entry name" value="Topo_IA_cen_sub1"/>
</dbReference>
<keyword evidence="18" id="KW-0175">Coiled coil</keyword>
<dbReference type="InterPro" id="IPR014001">
    <property type="entry name" value="Helicase_ATP-bd"/>
</dbReference>
<feature type="domain" description="Topo IA-type catalytic" evidence="23">
    <location>
        <begin position="847"/>
        <end position="1329"/>
    </location>
</feature>
<dbReference type="PROSITE" id="PS51192">
    <property type="entry name" value="HELICASE_ATP_BIND_1"/>
    <property type="match status" value="1"/>
</dbReference>
<dbReference type="InterPro" id="IPR006171">
    <property type="entry name" value="TOPRIM_dom"/>
</dbReference>
<evidence type="ECO:0000256" key="2">
    <source>
        <dbReference type="ARBA" id="ARBA00004496"/>
    </source>
</evidence>
<evidence type="ECO:0000313" key="25">
    <source>
        <dbReference type="Proteomes" id="UP000291213"/>
    </source>
</evidence>
<dbReference type="GO" id="GO:0006260">
    <property type="term" value="P:DNA replication"/>
    <property type="evidence" value="ECO:0007669"/>
    <property type="project" value="UniProtKB-UniRule"/>
</dbReference>
<comment type="cofactor">
    <cofactor evidence="16">
        <name>Zn(2+)</name>
        <dbReference type="ChEBI" id="CHEBI:29105"/>
    </cofactor>
    <text evidence="16">Binds 1 or 2 zinc ions per subunit.</text>
</comment>
<dbReference type="InterPro" id="IPR040569">
    <property type="entry name" value="Znf_Rg"/>
</dbReference>
<dbReference type="CDD" id="cd03361">
    <property type="entry name" value="TOPRIM_TopoIA_RevGyr"/>
    <property type="match status" value="1"/>
</dbReference>
<dbReference type="PANTHER" id="PTHR43505:SF1">
    <property type="entry name" value="REVERSE GYRASE"/>
    <property type="match status" value="1"/>
</dbReference>
<feature type="domain" description="Helicase C-terminal" evidence="21">
    <location>
        <begin position="129"/>
        <end position="312"/>
    </location>
</feature>
<evidence type="ECO:0000256" key="10">
    <source>
        <dbReference type="ARBA" id="ARBA00022842"/>
    </source>
</evidence>
<dbReference type="SMART" id="SM00493">
    <property type="entry name" value="TOPRIM"/>
    <property type="match status" value="1"/>
</dbReference>
<comment type="miscellaneous">
    <text evidence="16">This enzyme is the only unique feature of hyperthermophilic bacteria/archaea known and seems to be essential for adaptation to life at high temperatures. It may play a role in stabilization of DNA at high temperatures.</text>
</comment>
<comment type="function">
    <text evidence="17">Modifies the topological state of DNA by introducing positive supercoils in an ATP-dependent process, increasing the linking number in steps of +1. Binds to single-stranded DNA, transiently cleaves and then rejoins the ends, introducing a positive supercoil in the process. The scissile phosphodiester is attacked by the catalytic tyrosine of the enzyme, resulting in the formation of a DNA-(5'-phosphotyrosyl)-enzyme intermediate. Involved in rewinding DNA strands in regions of the chromosome that have opened up to allow replication, transcription, DNA repair and/or for DNA protection.</text>
</comment>
<evidence type="ECO:0000259" key="22">
    <source>
        <dbReference type="PROSITE" id="PS52036"/>
    </source>
</evidence>
<dbReference type="Gene3D" id="3.40.50.300">
    <property type="entry name" value="P-loop containing nucleotide triphosphate hydrolases"/>
    <property type="match status" value="3"/>
</dbReference>
<comment type="cofactor">
    <cofactor evidence="1">
        <name>Mg(2+)</name>
        <dbReference type="ChEBI" id="CHEBI:18420"/>
    </cofactor>
</comment>
<keyword evidence="12 16" id="KW-0238">DNA-binding</keyword>
<evidence type="ECO:0000256" key="7">
    <source>
        <dbReference type="ARBA" id="ARBA00022771"/>
    </source>
</evidence>
<dbReference type="Pfam" id="PF01131">
    <property type="entry name" value="Topoisom_bac"/>
    <property type="match status" value="1"/>
</dbReference>
<dbReference type="InterPro" id="IPR013497">
    <property type="entry name" value="Topo_IA_cen"/>
</dbReference>
<dbReference type="GO" id="GO:0006265">
    <property type="term" value="P:DNA topological change"/>
    <property type="evidence" value="ECO:0007669"/>
    <property type="project" value="UniProtKB-UniRule"/>
</dbReference>
<dbReference type="SMART" id="SM00382">
    <property type="entry name" value="AAA"/>
    <property type="match status" value="1"/>
</dbReference>
<dbReference type="GO" id="GO:0160097">
    <property type="term" value="F:reverse gyrase activity"/>
    <property type="evidence" value="ECO:0007669"/>
    <property type="project" value="UniProtKB-UniRule"/>
</dbReference>